<dbReference type="Gramene" id="KFK25586">
    <property type="protein sequence ID" value="KFK25586"/>
    <property type="gene ID" value="AALP_AA8G133900"/>
</dbReference>
<dbReference type="GO" id="GO:0000978">
    <property type="term" value="F:RNA polymerase II cis-regulatory region sequence-specific DNA binding"/>
    <property type="evidence" value="ECO:0007669"/>
    <property type="project" value="TreeGrafter"/>
</dbReference>
<dbReference type="EMBL" id="CM002876">
    <property type="protein sequence ID" value="KFK25586.1"/>
    <property type="molecule type" value="Genomic_DNA"/>
</dbReference>
<keyword evidence="5" id="KW-0539">Nucleus</keyword>
<comment type="subcellular location">
    <subcellularLocation>
        <location evidence="1">Nucleus</location>
    </subcellularLocation>
</comment>
<dbReference type="OMA" id="NLDECNE"/>
<keyword evidence="4" id="KW-0804">Transcription</keyword>
<evidence type="ECO:0000256" key="4">
    <source>
        <dbReference type="ARBA" id="ARBA00023163"/>
    </source>
</evidence>
<dbReference type="GO" id="GO:0045944">
    <property type="term" value="P:positive regulation of transcription by RNA polymerase II"/>
    <property type="evidence" value="ECO:0007669"/>
    <property type="project" value="InterPro"/>
</dbReference>
<dbReference type="InterPro" id="IPR033897">
    <property type="entry name" value="SRF-like_MADS-box"/>
</dbReference>
<dbReference type="SMART" id="SM00432">
    <property type="entry name" value="MADS"/>
    <property type="match status" value="1"/>
</dbReference>
<evidence type="ECO:0000256" key="5">
    <source>
        <dbReference type="ARBA" id="ARBA00023242"/>
    </source>
</evidence>
<dbReference type="AlphaFoldDB" id="A0A087G6T4"/>
<evidence type="ECO:0000259" key="6">
    <source>
        <dbReference type="PROSITE" id="PS50066"/>
    </source>
</evidence>
<dbReference type="PANTHER" id="PTHR11945">
    <property type="entry name" value="MADS BOX PROTEIN"/>
    <property type="match status" value="1"/>
</dbReference>
<name>A0A087G6T4_ARAAL</name>
<dbReference type="PROSITE" id="PS50066">
    <property type="entry name" value="MADS_BOX_2"/>
    <property type="match status" value="1"/>
</dbReference>
<dbReference type="GO" id="GO:0046983">
    <property type="term" value="F:protein dimerization activity"/>
    <property type="evidence" value="ECO:0007669"/>
    <property type="project" value="InterPro"/>
</dbReference>
<gene>
    <name evidence="7" type="ordered locus">AALP_Aa8g133900</name>
</gene>
<dbReference type="CDD" id="cd00266">
    <property type="entry name" value="MADS_SRF_like"/>
    <property type="match status" value="1"/>
</dbReference>
<keyword evidence="3" id="KW-0238">DNA-binding</keyword>
<evidence type="ECO:0000256" key="2">
    <source>
        <dbReference type="ARBA" id="ARBA00023015"/>
    </source>
</evidence>
<protein>
    <recommendedName>
        <fullName evidence="6">MADS-box domain-containing protein</fullName>
    </recommendedName>
</protein>
<dbReference type="Gene3D" id="3.40.1810.10">
    <property type="entry name" value="Transcription factor, MADS-box"/>
    <property type="match status" value="1"/>
</dbReference>
<dbReference type="GO" id="GO:0005634">
    <property type="term" value="C:nucleus"/>
    <property type="evidence" value="ECO:0007669"/>
    <property type="project" value="UniProtKB-SubCell"/>
</dbReference>
<dbReference type="InterPro" id="IPR036879">
    <property type="entry name" value="TF_MADSbox_sf"/>
</dbReference>
<feature type="domain" description="MADS-box" evidence="6">
    <location>
        <begin position="3"/>
        <end position="48"/>
    </location>
</feature>
<evidence type="ECO:0000313" key="8">
    <source>
        <dbReference type="Proteomes" id="UP000029120"/>
    </source>
</evidence>
<dbReference type="InterPro" id="IPR002100">
    <property type="entry name" value="TF_MADSbox"/>
</dbReference>
<keyword evidence="8" id="KW-1185">Reference proteome</keyword>
<dbReference type="SUPFAM" id="SSF55455">
    <property type="entry name" value="SRF-like"/>
    <property type="match status" value="1"/>
</dbReference>
<dbReference type="OrthoDB" id="1084607at2759"/>
<dbReference type="PRINTS" id="PR00404">
    <property type="entry name" value="MADSDOMAIN"/>
</dbReference>
<evidence type="ECO:0000313" key="7">
    <source>
        <dbReference type="EMBL" id="KFK25586.1"/>
    </source>
</evidence>
<dbReference type="GO" id="GO:0000981">
    <property type="term" value="F:DNA-binding transcription factor activity, RNA polymerase II-specific"/>
    <property type="evidence" value="ECO:0007669"/>
    <property type="project" value="InterPro"/>
</dbReference>
<evidence type="ECO:0000256" key="3">
    <source>
        <dbReference type="ARBA" id="ARBA00023125"/>
    </source>
</evidence>
<accession>A0A087G6T4</accession>
<proteinExistence type="predicted"/>
<reference evidence="8" key="1">
    <citation type="journal article" date="2015" name="Nat. Plants">
        <title>Genome expansion of Arabis alpina linked with retrotransposition and reduced symmetric DNA methylation.</title>
        <authorList>
            <person name="Willing E.M."/>
            <person name="Rawat V."/>
            <person name="Mandakova T."/>
            <person name="Maumus F."/>
            <person name="James G.V."/>
            <person name="Nordstroem K.J."/>
            <person name="Becker C."/>
            <person name="Warthmann N."/>
            <person name="Chica C."/>
            <person name="Szarzynska B."/>
            <person name="Zytnicki M."/>
            <person name="Albani M.C."/>
            <person name="Kiefer C."/>
            <person name="Bergonzi S."/>
            <person name="Castaings L."/>
            <person name="Mateos J.L."/>
            <person name="Berns M.C."/>
            <person name="Bujdoso N."/>
            <person name="Piofczyk T."/>
            <person name="de Lorenzo L."/>
            <person name="Barrero-Sicilia C."/>
            <person name="Mateos I."/>
            <person name="Piednoel M."/>
            <person name="Hagmann J."/>
            <person name="Chen-Min-Tao R."/>
            <person name="Iglesias-Fernandez R."/>
            <person name="Schuster S.C."/>
            <person name="Alonso-Blanco C."/>
            <person name="Roudier F."/>
            <person name="Carbonero P."/>
            <person name="Paz-Ares J."/>
            <person name="Davis S.J."/>
            <person name="Pecinka A."/>
            <person name="Quesneville H."/>
            <person name="Colot V."/>
            <person name="Lysak M.A."/>
            <person name="Weigel D."/>
            <person name="Coupland G."/>
            <person name="Schneeberger K."/>
        </authorList>
    </citation>
    <scope>NUCLEOTIDE SEQUENCE [LARGE SCALE GENOMIC DNA]</scope>
    <source>
        <strain evidence="8">cv. Pajares</strain>
    </source>
</reference>
<dbReference type="Proteomes" id="UP000029120">
    <property type="component" value="Chromosome 8"/>
</dbReference>
<dbReference type="eggNOG" id="KOG0014">
    <property type="taxonomic scope" value="Eukaryota"/>
</dbReference>
<evidence type="ECO:0000256" key="1">
    <source>
        <dbReference type="ARBA" id="ARBA00004123"/>
    </source>
</evidence>
<keyword evidence="2" id="KW-0805">Transcription regulation</keyword>
<dbReference type="Pfam" id="PF00319">
    <property type="entry name" value="SRF-TF"/>
    <property type="match status" value="1"/>
</dbReference>
<sequence length="413" mass="46402">MVGMKRKIAMEKIENKNSRIVAFSKRRLGLYGKASDLCLLSGAKIAILATPVSSTPNASFYSFGHSSVDSVVSAFLSNQRPRDDNIAAGKELGFWWEDEKLAKSENPKELSDAMDSISSLLQNLKSFMENRREYEDGLKKKDIVLHETHQALEQNKALNLQSCSASTCIHDDLPEKFEGFIKKNEKENQIVVVSDNNNMNKDVVLHETHHQELDQNQTLSWSASIGIQDDLLVNLEGIDKSSEEKDHIVAISDNNNGLLGDLDGCNKELGLDEISDFETKNSEDISINYVSRKQNPCSDSDEVVEDGALVIHKDFNEDNLHLSDLDENQTVASSDNNSNKVLPENLNGYNQELDLDEFFDSVMNCEDFSLDDVWTNQNMCFGDSEAVEDGEAMVMHKDFDEDNLHFSDYFSMS</sequence>
<organism evidence="7 8">
    <name type="scientific">Arabis alpina</name>
    <name type="common">Alpine rock-cress</name>
    <dbReference type="NCBI Taxonomy" id="50452"/>
    <lineage>
        <taxon>Eukaryota</taxon>
        <taxon>Viridiplantae</taxon>
        <taxon>Streptophyta</taxon>
        <taxon>Embryophyta</taxon>
        <taxon>Tracheophyta</taxon>
        <taxon>Spermatophyta</taxon>
        <taxon>Magnoliopsida</taxon>
        <taxon>eudicotyledons</taxon>
        <taxon>Gunneridae</taxon>
        <taxon>Pentapetalae</taxon>
        <taxon>rosids</taxon>
        <taxon>malvids</taxon>
        <taxon>Brassicales</taxon>
        <taxon>Brassicaceae</taxon>
        <taxon>Arabideae</taxon>
        <taxon>Arabis</taxon>
    </lineage>
</organism>
<dbReference type="PANTHER" id="PTHR11945:SF702">
    <property type="entry name" value="AGAMOUS-LIKE 83-RELATED"/>
    <property type="match status" value="1"/>
</dbReference>